<organism evidence="2 3">
    <name type="scientific">Vibrio phage pVco-5</name>
    <dbReference type="NCBI Taxonomy" id="1965485"/>
    <lineage>
        <taxon>Viruses</taxon>
        <taxon>Duplodnaviria</taxon>
        <taxon>Heunggongvirae</taxon>
        <taxon>Uroviricota</taxon>
        <taxon>Caudoviricetes</taxon>
        <taxon>Schitoviridae</taxon>
        <taxon>Vicoquintavirus</taxon>
        <taxon>Vicoquintavirus Pvco5</taxon>
    </lineage>
</organism>
<sequence>MISKKVERALRQANALGGQREPKKEMNQCPYKRKHSN</sequence>
<accession>A0A1W6JUU8</accession>
<evidence type="ECO:0000256" key="1">
    <source>
        <dbReference type="SAM" id="MobiDB-lite"/>
    </source>
</evidence>
<reference evidence="2 3" key="1">
    <citation type="submission" date="2017-02" db="EMBL/GenBank/DDBJ databases">
        <title>Comeplete genome sequence of Bacteriophage pVco-5, that infects Vibrio corallilyticus.</title>
        <authorList>
            <person name="Kim H.J."/>
            <person name="Park S.C."/>
        </authorList>
    </citation>
    <scope>NUCLEOTIDE SEQUENCE [LARGE SCALE GENOMIC DNA]</scope>
</reference>
<proteinExistence type="predicted"/>
<dbReference type="Proteomes" id="UP000225564">
    <property type="component" value="Segment"/>
</dbReference>
<evidence type="ECO:0000313" key="3">
    <source>
        <dbReference type="Proteomes" id="UP000225564"/>
    </source>
</evidence>
<protein>
    <submittedName>
        <fullName evidence="2">Uncharacterized protein</fullName>
    </submittedName>
</protein>
<keyword evidence="3" id="KW-1185">Reference proteome</keyword>
<name>A0A1W6JUU8_9CAUD</name>
<gene>
    <name evidence="2" type="ORF">pVco5_039</name>
</gene>
<feature type="region of interest" description="Disordered" evidence="1">
    <location>
        <begin position="12"/>
        <end position="37"/>
    </location>
</feature>
<dbReference type="EMBL" id="KY612839">
    <property type="protein sequence ID" value="ARM71027.1"/>
    <property type="molecule type" value="Genomic_DNA"/>
</dbReference>
<evidence type="ECO:0000313" key="2">
    <source>
        <dbReference type="EMBL" id="ARM71027.1"/>
    </source>
</evidence>